<evidence type="ECO:0000313" key="2">
    <source>
        <dbReference type="Proteomes" id="UP000005237"/>
    </source>
</evidence>
<evidence type="ECO:0000313" key="1">
    <source>
        <dbReference type="EnsemblMetazoa" id="CJA16338.1"/>
    </source>
</evidence>
<dbReference type="OMA" id="DYCGFES"/>
<organism evidence="1 2">
    <name type="scientific">Caenorhabditis japonica</name>
    <dbReference type="NCBI Taxonomy" id="281687"/>
    <lineage>
        <taxon>Eukaryota</taxon>
        <taxon>Metazoa</taxon>
        <taxon>Ecdysozoa</taxon>
        <taxon>Nematoda</taxon>
        <taxon>Chromadorea</taxon>
        <taxon>Rhabditida</taxon>
        <taxon>Rhabditina</taxon>
        <taxon>Rhabditomorpha</taxon>
        <taxon>Rhabditoidea</taxon>
        <taxon>Rhabditidae</taxon>
        <taxon>Peloderinae</taxon>
        <taxon>Caenorhabditis</taxon>
    </lineage>
</organism>
<name>A0A8R1I409_CAEJA</name>
<dbReference type="Proteomes" id="UP000005237">
    <property type="component" value="Unassembled WGS sequence"/>
</dbReference>
<accession>A0A8R1I409</accession>
<reference evidence="1" key="2">
    <citation type="submission" date="2022-06" db="UniProtKB">
        <authorList>
            <consortium name="EnsemblMetazoa"/>
        </authorList>
    </citation>
    <scope>IDENTIFICATION</scope>
    <source>
        <strain evidence="1">DF5081</strain>
    </source>
</reference>
<dbReference type="EnsemblMetazoa" id="CJA16338.1">
    <property type="protein sequence ID" value="CJA16338.1"/>
    <property type="gene ID" value="WBGene00135542"/>
</dbReference>
<proteinExistence type="predicted"/>
<dbReference type="AlphaFoldDB" id="A0A8R1I409"/>
<sequence length="296" mass="32018">MPKLDEAQIISHLYAPSSLPIFFGIHSTLKMTAYVESFYVEPTEEAAPSISAAAAPVAEQQVFSEVIPTAFKTQQAPVSDYCGFESDEIPPIYRAQLRELQKEKLIAASAAEKSAYVYTTNSATDELQSVKEVQNKEPSHHHTAASSHYYVPGFSPPQQSDEVLKRDNHALPKSHAIVATEHVYNMGGGRLSEASQYVLMANEDPKSVNGNRKSTADTLVSYTAASEISMSEEESVLTAKLGPALGTLPIVSPVALSMPSKISRRKGPSNEKYAGLSAFRPVTNPIESAYAAPDLN</sequence>
<reference evidence="2" key="1">
    <citation type="submission" date="2010-08" db="EMBL/GenBank/DDBJ databases">
        <authorList>
            <consortium name="Caenorhabditis japonica Sequencing Consortium"/>
            <person name="Wilson R.K."/>
        </authorList>
    </citation>
    <scope>NUCLEOTIDE SEQUENCE [LARGE SCALE GENOMIC DNA]</scope>
    <source>
        <strain evidence="2">DF5081</strain>
    </source>
</reference>
<keyword evidence="2" id="KW-1185">Reference proteome</keyword>
<protein>
    <submittedName>
        <fullName evidence="1">Uncharacterized protein</fullName>
    </submittedName>
</protein>